<dbReference type="AlphaFoldDB" id="A0AAJ1DFJ0"/>
<gene>
    <name evidence="1" type="ORF">AM402_14085</name>
</gene>
<evidence type="ECO:0008006" key="3">
    <source>
        <dbReference type="Google" id="ProtNLM"/>
    </source>
</evidence>
<reference evidence="1 2" key="1">
    <citation type="submission" date="2017-05" db="EMBL/GenBank/DDBJ databases">
        <title>Whole genome sequencing of Proteus mirabilis AR_0155.</title>
        <authorList>
            <person name="Conlan S."/>
            <person name="Thomas P.J."/>
            <person name="Mullikin J."/>
            <person name="Frank K.M."/>
            <person name="Segre J.A."/>
        </authorList>
    </citation>
    <scope>NUCLEOTIDE SEQUENCE [LARGE SCALE GENOMIC DNA]</scope>
    <source>
        <strain evidence="1 2">AR_0155</strain>
    </source>
</reference>
<evidence type="ECO:0000313" key="1">
    <source>
        <dbReference type="EMBL" id="ARX35234.1"/>
    </source>
</evidence>
<organism evidence="1 2">
    <name type="scientific">Proteus mirabilis</name>
    <dbReference type="NCBI Taxonomy" id="584"/>
    <lineage>
        <taxon>Bacteria</taxon>
        <taxon>Pseudomonadati</taxon>
        <taxon>Pseudomonadota</taxon>
        <taxon>Gammaproteobacteria</taxon>
        <taxon>Enterobacterales</taxon>
        <taxon>Morganellaceae</taxon>
        <taxon>Proteus</taxon>
    </lineage>
</organism>
<accession>A0AAJ1DFJ0</accession>
<dbReference type="SUPFAM" id="SSF56399">
    <property type="entry name" value="ADP-ribosylation"/>
    <property type="match status" value="1"/>
</dbReference>
<dbReference type="EMBL" id="CP021694">
    <property type="protein sequence ID" value="ARX35234.1"/>
    <property type="molecule type" value="Genomic_DNA"/>
</dbReference>
<dbReference type="InterPro" id="IPR018840">
    <property type="entry name" value="DUF2441"/>
</dbReference>
<proteinExistence type="predicted"/>
<dbReference type="Proteomes" id="UP000195540">
    <property type="component" value="Chromosome"/>
</dbReference>
<protein>
    <recommendedName>
        <fullName evidence="3">DUF2441 domain-containing protein</fullName>
    </recommendedName>
</protein>
<dbReference type="Pfam" id="PF10386">
    <property type="entry name" value="DUF2441"/>
    <property type="match status" value="1"/>
</dbReference>
<evidence type="ECO:0000313" key="2">
    <source>
        <dbReference type="Proteomes" id="UP000195540"/>
    </source>
</evidence>
<dbReference type="Gene3D" id="3.20.170.10">
    <property type="entry name" value="ADP-ribosylation domain"/>
    <property type="match status" value="1"/>
</dbReference>
<dbReference type="RefSeq" id="WP_087726592.1">
    <property type="nucleotide sequence ID" value="NZ_CAXOJX010000017.1"/>
</dbReference>
<sequence length="187" mass="21330">MKFYTADRSKVIKEGLVFDLYTKPQNLPSALSMANEKFCKKEELEIYLSEFFPSGISFHGMRYLLNNNNFVNSANEEPAIALSPAIEIIYETIRRSEYPEKPSRMTCAYACQTIDDAKNYFNEPDIPIFEISTNNKWFIADSALLKIGHNHLSTLVMARKYWSGLISETPELEVLVECPAIIGNRVA</sequence>
<name>A0AAJ1DFJ0_PROMI</name>